<dbReference type="SMART" id="SM00829">
    <property type="entry name" value="PKS_ER"/>
    <property type="match status" value="1"/>
</dbReference>
<dbReference type="InterPro" id="IPR041694">
    <property type="entry name" value="ADH_N_2"/>
</dbReference>
<evidence type="ECO:0000313" key="4">
    <source>
        <dbReference type="Proteomes" id="UP000443353"/>
    </source>
</evidence>
<keyword evidence="1" id="KW-0560">Oxidoreductase</keyword>
<dbReference type="InterPro" id="IPR020843">
    <property type="entry name" value="ER"/>
</dbReference>
<dbReference type="RefSeq" id="WP_056127579.1">
    <property type="nucleotide sequence ID" value="NZ_WSES01000003.1"/>
</dbReference>
<dbReference type="InterPro" id="IPR045010">
    <property type="entry name" value="MDR_fam"/>
</dbReference>
<organism evidence="3 4">
    <name type="scientific">Massilia cellulosiltytica</name>
    <dbReference type="NCBI Taxonomy" id="2683234"/>
    <lineage>
        <taxon>Bacteria</taxon>
        <taxon>Pseudomonadati</taxon>
        <taxon>Pseudomonadota</taxon>
        <taxon>Betaproteobacteria</taxon>
        <taxon>Burkholderiales</taxon>
        <taxon>Oxalobacteraceae</taxon>
        <taxon>Telluria group</taxon>
        <taxon>Massilia</taxon>
    </lineage>
</organism>
<evidence type="ECO:0000259" key="2">
    <source>
        <dbReference type="SMART" id="SM00829"/>
    </source>
</evidence>
<evidence type="ECO:0000313" key="3">
    <source>
        <dbReference type="EMBL" id="MVW60368.1"/>
    </source>
</evidence>
<proteinExistence type="predicted"/>
<dbReference type="SUPFAM" id="SSF51735">
    <property type="entry name" value="NAD(P)-binding Rossmann-fold domains"/>
    <property type="match status" value="1"/>
</dbReference>
<keyword evidence="4" id="KW-1185">Reference proteome</keyword>
<dbReference type="SUPFAM" id="SSF50129">
    <property type="entry name" value="GroES-like"/>
    <property type="match status" value="2"/>
</dbReference>
<sequence length="341" mass="36264">MTTNRQFRLAARPVGMPKPTDWQLTEEALAPLQDGEVRVRVLYLSLDPAMRGWMNEGKSYIRPVAIGEVMRAGGIGVVEASNSPHVAVGDTLTGSFGVQQYWTGPVDAKAAAAMKIDPALAPLPAWLNVLGMPGMTAYFGLTDIGQPKAGETVVVSAAAGAVGATVGQVAKQLGCRAVGIAGGPDKCRYVVEELGFDACIDYKAGDVPAGLKQHCPQGVDVYFDNVGGDILDAVLARINLKARIVICGAISQYNNTTPVRGPANYLSLLVNRARMEGMVVFDYAARYPEGVQRLGAWLQAGAIKSREHVVEGLDHFPDALAMLFEGKNFGKLVLKVTDDAH</sequence>
<dbReference type="CDD" id="cd05288">
    <property type="entry name" value="PGDH"/>
    <property type="match status" value="1"/>
</dbReference>
<dbReference type="FunFam" id="3.40.50.720:FF:000121">
    <property type="entry name" value="Prostaglandin reductase 2"/>
    <property type="match status" value="1"/>
</dbReference>
<dbReference type="Gene3D" id="3.90.180.10">
    <property type="entry name" value="Medium-chain alcohol dehydrogenases, catalytic domain"/>
    <property type="match status" value="1"/>
</dbReference>
<dbReference type="InterPro" id="IPR036291">
    <property type="entry name" value="NAD(P)-bd_dom_sf"/>
</dbReference>
<reference evidence="3 4" key="1">
    <citation type="submission" date="2019-12" db="EMBL/GenBank/DDBJ databases">
        <authorList>
            <person name="Li C."/>
            <person name="Zhao J."/>
        </authorList>
    </citation>
    <scope>NUCLEOTIDE SEQUENCE [LARGE SCALE GENOMIC DNA]</scope>
    <source>
        <strain evidence="3 4">NEAU-DD11</strain>
    </source>
</reference>
<name>A0A7X3FYK3_9BURK</name>
<dbReference type="PANTHER" id="PTHR43205">
    <property type="entry name" value="PROSTAGLANDIN REDUCTASE"/>
    <property type="match status" value="1"/>
</dbReference>
<dbReference type="AlphaFoldDB" id="A0A7X3FYK3"/>
<dbReference type="Pfam" id="PF00107">
    <property type="entry name" value="ADH_zinc_N"/>
    <property type="match status" value="1"/>
</dbReference>
<evidence type="ECO:0000256" key="1">
    <source>
        <dbReference type="ARBA" id="ARBA00023002"/>
    </source>
</evidence>
<dbReference type="PANTHER" id="PTHR43205:SF7">
    <property type="entry name" value="PROSTAGLANDIN REDUCTASE 1"/>
    <property type="match status" value="1"/>
</dbReference>
<feature type="domain" description="Enoyl reductase (ER)" evidence="2">
    <location>
        <begin position="15"/>
        <end position="334"/>
    </location>
</feature>
<comment type="caution">
    <text evidence="3">The sequence shown here is derived from an EMBL/GenBank/DDBJ whole genome shotgun (WGS) entry which is preliminary data.</text>
</comment>
<dbReference type="EMBL" id="WSES01000003">
    <property type="protein sequence ID" value="MVW60368.1"/>
    <property type="molecule type" value="Genomic_DNA"/>
</dbReference>
<dbReference type="GO" id="GO:0016628">
    <property type="term" value="F:oxidoreductase activity, acting on the CH-CH group of donors, NAD or NADP as acceptor"/>
    <property type="evidence" value="ECO:0007669"/>
    <property type="project" value="InterPro"/>
</dbReference>
<dbReference type="Pfam" id="PF16884">
    <property type="entry name" value="ADH_N_2"/>
    <property type="match status" value="1"/>
</dbReference>
<dbReference type="Gene3D" id="3.40.50.720">
    <property type="entry name" value="NAD(P)-binding Rossmann-like Domain"/>
    <property type="match status" value="1"/>
</dbReference>
<accession>A0A7X3FYK3</accession>
<dbReference type="InterPro" id="IPR011032">
    <property type="entry name" value="GroES-like_sf"/>
</dbReference>
<protein>
    <submittedName>
        <fullName evidence="3">Zinc-binding dehydrogenase</fullName>
    </submittedName>
</protein>
<gene>
    <name evidence="3" type="ORF">GPY61_10535</name>
</gene>
<dbReference type="InterPro" id="IPR013149">
    <property type="entry name" value="ADH-like_C"/>
</dbReference>
<dbReference type="Proteomes" id="UP000443353">
    <property type="component" value="Unassembled WGS sequence"/>
</dbReference>